<protein>
    <submittedName>
        <fullName evidence="1">Uncharacterized protein</fullName>
    </submittedName>
</protein>
<keyword evidence="2" id="KW-1185">Reference proteome</keyword>
<accession>A0ABP7BMR7</accession>
<sequence>MPHRRLRVLMRQRRVLIEGLRDEREVSGDALRVLLAQGLQLVARSRREIAGRDVLRQLRVPDARGLRRARVGAVPRIPPAVVEPATVAVPRRATVVTRSLRPISVSLVPRTLVTLLTVSPAVGAVSAVRTRLTIARVAGTLAVPTRAVTVTLRTPPVTGVPGPVALTTRTIAAVRAAPLARIAGTLSIALGTPTVSRVSGPVAITTRAIAAVRAAPVARIAGPVAITTRTIAVTLGTPTISRVTGPVAITTRTIAIALRTPTIAGVTRTLTVPTRAVGAVRAALPVPGVRRPVPIAVLRSLPIARVTRAVAIPALSVAVALRTLTVPGIARAISVALGTITAVRPLLATVPRRERPVPVAARPVAVPRGAGPVAVPTGAIGGSVVTASRSAVAFAAVLPVPVRAVAVLVSHVHSSILPC</sequence>
<evidence type="ECO:0000313" key="2">
    <source>
        <dbReference type="Proteomes" id="UP001410795"/>
    </source>
</evidence>
<dbReference type="Proteomes" id="UP001410795">
    <property type="component" value="Unassembled WGS sequence"/>
</dbReference>
<gene>
    <name evidence="1" type="ORF">GCM10022202_27300</name>
</gene>
<comment type="caution">
    <text evidence="1">The sequence shown here is derived from an EMBL/GenBank/DDBJ whole genome shotgun (WGS) entry which is preliminary data.</text>
</comment>
<evidence type="ECO:0000313" key="1">
    <source>
        <dbReference type="EMBL" id="GAA3663953.1"/>
    </source>
</evidence>
<dbReference type="RefSeq" id="WP_221858021.1">
    <property type="nucleotide sequence ID" value="NZ_BAAAYV010000016.1"/>
</dbReference>
<proteinExistence type="predicted"/>
<reference evidence="2" key="1">
    <citation type="journal article" date="2019" name="Int. J. Syst. Evol. Microbiol.">
        <title>The Global Catalogue of Microorganisms (GCM) 10K type strain sequencing project: providing services to taxonomists for standard genome sequencing and annotation.</title>
        <authorList>
            <consortium name="The Broad Institute Genomics Platform"/>
            <consortium name="The Broad Institute Genome Sequencing Center for Infectious Disease"/>
            <person name="Wu L."/>
            <person name="Ma J."/>
        </authorList>
    </citation>
    <scope>NUCLEOTIDE SEQUENCE [LARGE SCALE GENOMIC DNA]</scope>
    <source>
        <strain evidence="2">JCM 16546</strain>
    </source>
</reference>
<name>A0ABP7BMR7_9MICO</name>
<organism evidence="1 2">
    <name type="scientific">Microbacterium marinilacus</name>
    <dbReference type="NCBI Taxonomy" id="415209"/>
    <lineage>
        <taxon>Bacteria</taxon>
        <taxon>Bacillati</taxon>
        <taxon>Actinomycetota</taxon>
        <taxon>Actinomycetes</taxon>
        <taxon>Micrococcales</taxon>
        <taxon>Microbacteriaceae</taxon>
        <taxon>Microbacterium</taxon>
    </lineage>
</organism>
<dbReference type="EMBL" id="BAAAYV010000016">
    <property type="protein sequence ID" value="GAA3663953.1"/>
    <property type="molecule type" value="Genomic_DNA"/>
</dbReference>